<dbReference type="Proteomes" id="UP001517376">
    <property type="component" value="Unassembled WGS sequence"/>
</dbReference>
<accession>A0ABW9Y367</accession>
<evidence type="ECO:0000313" key="2">
    <source>
        <dbReference type="Proteomes" id="UP001517376"/>
    </source>
</evidence>
<sequence length="234" mass="24679">MPRPNLAPPDAAPLREALRGIRFLLRRGGATVADTLTLDALPDPAAGLAKRMIREVEGLARSVDEAASAAAKGVLGGHDNPAEKLDEIVGHSSAAAEFGRAIYTALDAVLRRIGVDDAFISEMSARAVFAAWRQDHPHGQPQDWAADLTLRLLAARVIRGAVPAGSGSIGRVEPVAVFAVLLWLQSDRSESENEAVLEAAADIALARATEIAATIGSGDQGRIAALYRKYVDHV</sequence>
<dbReference type="RefSeq" id="WP_161765926.1">
    <property type="nucleotide sequence ID" value="NZ_JAAATW010000001.1"/>
</dbReference>
<name>A0ABW9Y367_9RHOB</name>
<comment type="caution">
    <text evidence="1">The sequence shown here is derived from an EMBL/GenBank/DDBJ whole genome shotgun (WGS) entry which is preliminary data.</text>
</comment>
<proteinExistence type="predicted"/>
<dbReference type="EMBL" id="JAAATW010000001">
    <property type="protein sequence ID" value="NBE06973.1"/>
    <property type="molecule type" value="Genomic_DNA"/>
</dbReference>
<keyword evidence="2" id="KW-1185">Reference proteome</keyword>
<protein>
    <submittedName>
        <fullName evidence="1">Uncharacterized protein</fullName>
    </submittedName>
</protein>
<organism evidence="1 2">
    <name type="scientific">Paragemmobacter ruber</name>
    <dbReference type="NCBI Taxonomy" id="1985673"/>
    <lineage>
        <taxon>Bacteria</taxon>
        <taxon>Pseudomonadati</taxon>
        <taxon>Pseudomonadota</taxon>
        <taxon>Alphaproteobacteria</taxon>
        <taxon>Rhodobacterales</taxon>
        <taxon>Paracoccaceae</taxon>
        <taxon>Paragemmobacter</taxon>
    </lineage>
</organism>
<evidence type="ECO:0000313" key="1">
    <source>
        <dbReference type="EMBL" id="NBE06973.1"/>
    </source>
</evidence>
<gene>
    <name evidence="1" type="ORF">GU920_05465</name>
</gene>
<reference evidence="2" key="1">
    <citation type="submission" date="2020-01" db="EMBL/GenBank/DDBJ databases">
        <title>Sphingomonas sp. strain CSW-10.</title>
        <authorList>
            <person name="Chen W.-M."/>
        </authorList>
    </citation>
    <scope>NUCLEOTIDE SEQUENCE [LARGE SCALE GENOMIC DNA]</scope>
    <source>
        <strain evidence="2">CCP-1</strain>
    </source>
</reference>